<sequence length="140" mass="15482">MRIRRRRLHCRKQMWKGQLYVAGSACFIDLKKEDMEEGPAVKPSAADMEGPAVAGSARFTGLKKEDMEEGPAVCSRVGTFHWFEEKGYGGRASCRTVGSGCGKASCSRVSRCDRDSMSDWLEERVDGGLFGFSCFSSYIS</sequence>
<gene>
    <name evidence="1" type="ORF">E2C01_102356</name>
</gene>
<organism evidence="1 2">
    <name type="scientific">Portunus trituberculatus</name>
    <name type="common">Swimming crab</name>
    <name type="synonym">Neptunus trituberculatus</name>
    <dbReference type="NCBI Taxonomy" id="210409"/>
    <lineage>
        <taxon>Eukaryota</taxon>
        <taxon>Metazoa</taxon>
        <taxon>Ecdysozoa</taxon>
        <taxon>Arthropoda</taxon>
        <taxon>Crustacea</taxon>
        <taxon>Multicrustacea</taxon>
        <taxon>Malacostraca</taxon>
        <taxon>Eumalacostraca</taxon>
        <taxon>Eucarida</taxon>
        <taxon>Decapoda</taxon>
        <taxon>Pleocyemata</taxon>
        <taxon>Brachyura</taxon>
        <taxon>Eubrachyura</taxon>
        <taxon>Portunoidea</taxon>
        <taxon>Portunidae</taxon>
        <taxon>Portuninae</taxon>
        <taxon>Portunus</taxon>
    </lineage>
</organism>
<name>A0A5B7KCD2_PORTR</name>
<dbReference type="AlphaFoldDB" id="A0A5B7KCD2"/>
<keyword evidence="2" id="KW-1185">Reference proteome</keyword>
<protein>
    <submittedName>
        <fullName evidence="1">Uncharacterized protein</fullName>
    </submittedName>
</protein>
<evidence type="ECO:0000313" key="1">
    <source>
        <dbReference type="EMBL" id="MPD06541.1"/>
    </source>
</evidence>
<reference evidence="1 2" key="1">
    <citation type="submission" date="2019-05" db="EMBL/GenBank/DDBJ databases">
        <title>Another draft genome of Portunus trituberculatus and its Hox gene families provides insights of decapod evolution.</title>
        <authorList>
            <person name="Jeong J.-H."/>
            <person name="Song I."/>
            <person name="Kim S."/>
            <person name="Choi T."/>
            <person name="Kim D."/>
            <person name="Ryu S."/>
            <person name="Kim W."/>
        </authorList>
    </citation>
    <scope>NUCLEOTIDE SEQUENCE [LARGE SCALE GENOMIC DNA]</scope>
    <source>
        <tissue evidence="1">Muscle</tissue>
    </source>
</reference>
<evidence type="ECO:0000313" key="2">
    <source>
        <dbReference type="Proteomes" id="UP000324222"/>
    </source>
</evidence>
<dbReference type="EMBL" id="VSRR010151806">
    <property type="protein sequence ID" value="MPD06541.1"/>
    <property type="molecule type" value="Genomic_DNA"/>
</dbReference>
<accession>A0A5B7KCD2</accession>
<proteinExistence type="predicted"/>
<dbReference type="Proteomes" id="UP000324222">
    <property type="component" value="Unassembled WGS sequence"/>
</dbReference>
<comment type="caution">
    <text evidence="1">The sequence shown here is derived from an EMBL/GenBank/DDBJ whole genome shotgun (WGS) entry which is preliminary data.</text>
</comment>